<feature type="signal peptide" evidence="2">
    <location>
        <begin position="1"/>
        <end position="27"/>
    </location>
</feature>
<gene>
    <name evidence="4" type="ORF">DGQ38_02405</name>
</gene>
<dbReference type="RefSeq" id="WP_083759801.1">
    <property type="nucleotide sequence ID" value="NZ_CAJXAW010000065.1"/>
</dbReference>
<dbReference type="Pfam" id="PF13505">
    <property type="entry name" value="OMP_b-brl"/>
    <property type="match status" value="1"/>
</dbReference>
<evidence type="ECO:0000259" key="3">
    <source>
        <dbReference type="Pfam" id="PF13505"/>
    </source>
</evidence>
<dbReference type="AlphaFoldDB" id="A0A3D5IVL8"/>
<feature type="chain" id="PRO_5017739281" evidence="2">
    <location>
        <begin position="28"/>
        <end position="187"/>
    </location>
</feature>
<accession>A0A3D5IVL8</accession>
<evidence type="ECO:0000313" key="5">
    <source>
        <dbReference type="Proteomes" id="UP000264330"/>
    </source>
</evidence>
<dbReference type="InterPro" id="IPR027385">
    <property type="entry name" value="Beta-barrel_OMP"/>
</dbReference>
<dbReference type="EMBL" id="DPMF01000049">
    <property type="protein sequence ID" value="HCV79881.1"/>
    <property type="molecule type" value="Genomic_DNA"/>
</dbReference>
<organism evidence="4 5">
    <name type="scientific">Zunongwangia profunda</name>
    <dbReference type="NCBI Taxonomy" id="398743"/>
    <lineage>
        <taxon>Bacteria</taxon>
        <taxon>Pseudomonadati</taxon>
        <taxon>Bacteroidota</taxon>
        <taxon>Flavobacteriia</taxon>
        <taxon>Flavobacteriales</taxon>
        <taxon>Flavobacteriaceae</taxon>
        <taxon>Zunongwangia</taxon>
    </lineage>
</organism>
<reference evidence="4 5" key="1">
    <citation type="journal article" date="2018" name="Nat. Biotechnol.">
        <title>A standardized bacterial taxonomy based on genome phylogeny substantially revises the tree of life.</title>
        <authorList>
            <person name="Parks D.H."/>
            <person name="Chuvochina M."/>
            <person name="Waite D.W."/>
            <person name="Rinke C."/>
            <person name="Skarshewski A."/>
            <person name="Chaumeil P.A."/>
            <person name="Hugenholtz P."/>
        </authorList>
    </citation>
    <scope>NUCLEOTIDE SEQUENCE [LARGE SCALE GENOMIC DNA]</scope>
    <source>
        <strain evidence="4">UBA9359</strain>
    </source>
</reference>
<evidence type="ECO:0000256" key="1">
    <source>
        <dbReference type="ARBA" id="ARBA00022729"/>
    </source>
</evidence>
<sequence>MKNQCVLTLFLMCCLSGFSQVSFGVKAGVNFTKITLEDDPNDFRFSDDDGTGFHFGAFAGLDLNSSFGLQTEALYSREGIKDQYADYINIPVFLKWYPVAPVHLGVGPQIGFLANTELIKGQYENVAFGALINLGADIADFTVSARYVIGLSNVLDREYQLGTPPNINPFTIEGKENNFQLSLGYTF</sequence>
<evidence type="ECO:0000313" key="4">
    <source>
        <dbReference type="EMBL" id="HCV79881.1"/>
    </source>
</evidence>
<name>A0A3D5IVL8_9FLAO</name>
<keyword evidence="1 2" id="KW-0732">Signal</keyword>
<dbReference type="Proteomes" id="UP000264330">
    <property type="component" value="Unassembled WGS sequence"/>
</dbReference>
<protein>
    <submittedName>
        <fullName evidence="4">PorT family protein</fullName>
    </submittedName>
</protein>
<comment type="caution">
    <text evidence="4">The sequence shown here is derived from an EMBL/GenBank/DDBJ whole genome shotgun (WGS) entry which is preliminary data.</text>
</comment>
<feature type="domain" description="Outer membrane protein beta-barrel" evidence="3">
    <location>
        <begin position="6"/>
        <end position="187"/>
    </location>
</feature>
<evidence type="ECO:0000256" key="2">
    <source>
        <dbReference type="SAM" id="SignalP"/>
    </source>
</evidence>
<proteinExistence type="predicted"/>